<dbReference type="Proteomes" id="UP000030004">
    <property type="component" value="Unassembled WGS sequence"/>
</dbReference>
<dbReference type="SUPFAM" id="SSF55961">
    <property type="entry name" value="Bet v1-like"/>
    <property type="match status" value="1"/>
</dbReference>
<dbReference type="AlphaFoldDB" id="A0A0A0E9R0"/>
<evidence type="ECO:0000313" key="1">
    <source>
        <dbReference type="EMBL" id="KGM47204.1"/>
    </source>
</evidence>
<dbReference type="Pfam" id="PF06240">
    <property type="entry name" value="COXG"/>
    <property type="match status" value="1"/>
</dbReference>
<evidence type="ECO:0000313" key="2">
    <source>
        <dbReference type="Proteomes" id="UP000030004"/>
    </source>
</evidence>
<dbReference type="eggNOG" id="COG3427">
    <property type="taxonomic scope" value="Bacteria"/>
</dbReference>
<protein>
    <recommendedName>
        <fullName evidence="3">Carbon monoxide dehydrogenase</fullName>
    </recommendedName>
</protein>
<reference evidence="1 2" key="1">
    <citation type="journal article" date="2015" name="Antonie Van Leeuwenhoek">
        <title>Pseudooceanicola atlanticus gen. nov. sp. nov., isolated from surface seawater of the Atlantic Ocean and reclassification of Oceanicola batsensis, Oceanicola marinus, Oceanicola nitratireducens, Oceanicola nanhaiensis, Oceanicola antarcticus and Oceanicola flagellatus, as Pseudooceanicola batsensis comb. nov., Pseudooceanicola marinus comb. nov., Pseudooceanicola nitratireducens comb. nov., Pseudooceanicola nanhaiensis comb. nov., Pseudooceanicola antarcticus comb. nov., and Pseudooceanicola flagellatus comb. nov.</title>
        <authorList>
            <person name="Lai Q."/>
            <person name="Li G."/>
            <person name="Liu X."/>
            <person name="Du Y."/>
            <person name="Sun F."/>
            <person name="Shao Z."/>
        </authorList>
    </citation>
    <scope>NUCLEOTIDE SEQUENCE [LARGE SCALE GENOMIC DNA]</scope>
    <source>
        <strain evidence="1 2">22II-s11g</strain>
    </source>
</reference>
<sequence length="150" mass="16367">MKIEGDFEVEAPRGEVWEKIRDPQVMGASIPGCDTVEQVDETSYRAQVAVKVGPIKARFNLLVEVLEEQPEHTILSRTSGEEGTRASVVNSDNVVRLSDTDSGGTRVDYVANVSVTGRLGKFGLGIFRKKADQLAGQFVVNFREKLGVTA</sequence>
<dbReference type="OrthoDB" id="9808623at2"/>
<dbReference type="PANTHER" id="PTHR38588">
    <property type="entry name" value="BLL0334 PROTEIN"/>
    <property type="match status" value="1"/>
</dbReference>
<dbReference type="EMBL" id="AQQX01000013">
    <property type="protein sequence ID" value="KGM47204.1"/>
    <property type="molecule type" value="Genomic_DNA"/>
</dbReference>
<dbReference type="InterPro" id="IPR023393">
    <property type="entry name" value="START-like_dom_sf"/>
</dbReference>
<dbReference type="Gene3D" id="3.30.530.20">
    <property type="match status" value="1"/>
</dbReference>
<proteinExistence type="predicted"/>
<dbReference type="CDD" id="cd05018">
    <property type="entry name" value="CoxG"/>
    <property type="match status" value="1"/>
</dbReference>
<keyword evidence="2" id="KW-1185">Reference proteome</keyword>
<organism evidence="1 2">
    <name type="scientific">Pseudooceanicola atlanticus</name>
    <dbReference type="NCBI Taxonomy" id="1461694"/>
    <lineage>
        <taxon>Bacteria</taxon>
        <taxon>Pseudomonadati</taxon>
        <taxon>Pseudomonadota</taxon>
        <taxon>Alphaproteobacteria</taxon>
        <taxon>Rhodobacterales</taxon>
        <taxon>Paracoccaceae</taxon>
        <taxon>Pseudooceanicola</taxon>
    </lineage>
</organism>
<accession>A0A0A0E9R0</accession>
<name>A0A0A0E9R0_9RHOB</name>
<gene>
    <name evidence="1" type="ORF">ATO9_19555</name>
</gene>
<evidence type="ECO:0008006" key="3">
    <source>
        <dbReference type="Google" id="ProtNLM"/>
    </source>
</evidence>
<comment type="caution">
    <text evidence="1">The sequence shown here is derived from an EMBL/GenBank/DDBJ whole genome shotgun (WGS) entry which is preliminary data.</text>
</comment>
<dbReference type="RefSeq" id="WP_043753241.1">
    <property type="nucleotide sequence ID" value="NZ_AQQX01000013.1"/>
</dbReference>
<dbReference type="STRING" id="1461694.ATO9_19555"/>
<dbReference type="PANTHER" id="PTHR38588:SF1">
    <property type="entry name" value="BLL0334 PROTEIN"/>
    <property type="match status" value="1"/>
</dbReference>
<dbReference type="InterPro" id="IPR010419">
    <property type="entry name" value="CO_DH_gsu"/>
</dbReference>